<dbReference type="PANTHER" id="PTHR44229:SF4">
    <property type="entry name" value="15-HYDROXYPROSTAGLANDIN DEHYDROGENASE [NAD(+)]"/>
    <property type="match status" value="1"/>
</dbReference>
<dbReference type="Proteomes" id="UP000774617">
    <property type="component" value="Unassembled WGS sequence"/>
</dbReference>
<gene>
    <name evidence="4" type="ORF">B0J12DRAFT_571302</name>
</gene>
<dbReference type="InterPro" id="IPR020904">
    <property type="entry name" value="Sc_DH/Rdtase_CS"/>
</dbReference>
<dbReference type="PRINTS" id="PR00081">
    <property type="entry name" value="GDHRDH"/>
</dbReference>
<dbReference type="PROSITE" id="PS00061">
    <property type="entry name" value="ADH_SHORT"/>
    <property type="match status" value="1"/>
</dbReference>
<comment type="similarity">
    <text evidence="1">Belongs to the short-chain dehydrogenases/reductases (SDR) family.</text>
</comment>
<dbReference type="Pfam" id="PF00106">
    <property type="entry name" value="adh_short"/>
    <property type="match status" value="1"/>
</dbReference>
<evidence type="ECO:0000256" key="1">
    <source>
        <dbReference type="ARBA" id="ARBA00006484"/>
    </source>
</evidence>
<evidence type="ECO:0008006" key="6">
    <source>
        <dbReference type="Google" id="ProtNLM"/>
    </source>
</evidence>
<sequence>MAAQLTRHQRLARQSPPVDLSKPCDDSWVKGRHILITGGVGGFGAGFARRWAAAGASVVVGDINSQKGEEMVGILREELGNPNVHFVHCNVADWDSQVRFFKESLKLSPHGGIDAVVANAGIAKPDPLATPGDLGIDEPPRPDFSTTDVNLYGVLYTVHLAMYYLPRNPGSTPSSPDRDPRTTRDRHILLVGSMASLAPICIQPQYGAAKHAVLGLFRSLRTSTFVEGVRINMICPYFVETPILTRSARLLLAGTGLGKVEDVVEAATRLTADSSICGRALCIGPPAKALRAEDGQLIPVAGDGADGVSGPEIGIWECYADDFEAADAWTKRFVVMLAYIGSAKGWVNWGVDVAKALFGGWGR</sequence>
<accession>A0ABQ8GEG4</accession>
<protein>
    <recommendedName>
        <fullName evidence="6">Short-chain dehydrogenase/reductase SDR</fullName>
    </recommendedName>
</protein>
<dbReference type="EMBL" id="JAGTJR010000010">
    <property type="protein sequence ID" value="KAH7053350.1"/>
    <property type="molecule type" value="Genomic_DNA"/>
</dbReference>
<reference evidence="4 5" key="1">
    <citation type="journal article" date="2021" name="Nat. Commun.">
        <title>Genetic determinants of endophytism in the Arabidopsis root mycobiome.</title>
        <authorList>
            <person name="Mesny F."/>
            <person name="Miyauchi S."/>
            <person name="Thiergart T."/>
            <person name="Pickel B."/>
            <person name="Atanasova L."/>
            <person name="Karlsson M."/>
            <person name="Huettel B."/>
            <person name="Barry K.W."/>
            <person name="Haridas S."/>
            <person name="Chen C."/>
            <person name="Bauer D."/>
            <person name="Andreopoulos W."/>
            <person name="Pangilinan J."/>
            <person name="LaButti K."/>
            <person name="Riley R."/>
            <person name="Lipzen A."/>
            <person name="Clum A."/>
            <person name="Drula E."/>
            <person name="Henrissat B."/>
            <person name="Kohler A."/>
            <person name="Grigoriev I.V."/>
            <person name="Martin F.M."/>
            <person name="Hacquard S."/>
        </authorList>
    </citation>
    <scope>NUCLEOTIDE SEQUENCE [LARGE SCALE GENOMIC DNA]</scope>
    <source>
        <strain evidence="4 5">MPI-SDFR-AT-0080</strain>
    </source>
</reference>
<evidence type="ECO:0000256" key="3">
    <source>
        <dbReference type="ARBA" id="ARBA00023002"/>
    </source>
</evidence>
<comment type="caution">
    <text evidence="4">The sequence shown here is derived from an EMBL/GenBank/DDBJ whole genome shotgun (WGS) entry which is preliminary data.</text>
</comment>
<name>A0ABQ8GEG4_9PEZI</name>
<evidence type="ECO:0000256" key="2">
    <source>
        <dbReference type="ARBA" id="ARBA00022857"/>
    </source>
</evidence>
<evidence type="ECO:0000313" key="5">
    <source>
        <dbReference type="Proteomes" id="UP000774617"/>
    </source>
</evidence>
<keyword evidence="5" id="KW-1185">Reference proteome</keyword>
<dbReference type="SUPFAM" id="SSF51735">
    <property type="entry name" value="NAD(P)-binding Rossmann-fold domains"/>
    <property type="match status" value="1"/>
</dbReference>
<dbReference type="PANTHER" id="PTHR44229">
    <property type="entry name" value="15-HYDROXYPROSTAGLANDIN DEHYDROGENASE [NAD(+)]"/>
    <property type="match status" value="1"/>
</dbReference>
<keyword evidence="2" id="KW-0521">NADP</keyword>
<proteinExistence type="inferred from homology"/>
<dbReference type="InterPro" id="IPR036291">
    <property type="entry name" value="NAD(P)-bd_dom_sf"/>
</dbReference>
<evidence type="ECO:0000313" key="4">
    <source>
        <dbReference type="EMBL" id="KAH7053350.1"/>
    </source>
</evidence>
<dbReference type="InterPro" id="IPR002347">
    <property type="entry name" value="SDR_fam"/>
</dbReference>
<organism evidence="4 5">
    <name type="scientific">Macrophomina phaseolina</name>
    <dbReference type="NCBI Taxonomy" id="35725"/>
    <lineage>
        <taxon>Eukaryota</taxon>
        <taxon>Fungi</taxon>
        <taxon>Dikarya</taxon>
        <taxon>Ascomycota</taxon>
        <taxon>Pezizomycotina</taxon>
        <taxon>Dothideomycetes</taxon>
        <taxon>Dothideomycetes incertae sedis</taxon>
        <taxon>Botryosphaeriales</taxon>
        <taxon>Botryosphaeriaceae</taxon>
        <taxon>Macrophomina</taxon>
    </lineage>
</organism>
<keyword evidence="3" id="KW-0560">Oxidoreductase</keyword>
<dbReference type="Gene3D" id="3.40.50.720">
    <property type="entry name" value="NAD(P)-binding Rossmann-like Domain"/>
    <property type="match status" value="1"/>
</dbReference>